<comment type="caution">
    <text evidence="9">The sequence shown here is derived from an EMBL/GenBank/DDBJ whole genome shotgun (WGS) entry which is preliminary data.</text>
</comment>
<sequence>MTYIADFFKYTAIVVIGLLPIMNPLTTIPLYMSLTNRMSAENKRKQAAKACVYAFSILATFLLLGKGIISLFGISMPGIRVAGGIIILILALRMIFSGSDPSSEVDSSASDIKKADMDYSFSPLAMPSLAGPGSIAVVMGLGSQIPAGQMIMGHIHILIGITIVASIAYITLSASKWIEKLLGKHGTQAISKIMGFLLTCIAVQFLASGIRDFYIDFSALTPAGTL</sequence>
<evidence type="ECO:0000256" key="2">
    <source>
        <dbReference type="ARBA" id="ARBA00009784"/>
    </source>
</evidence>
<dbReference type="GO" id="GO:0005886">
    <property type="term" value="C:plasma membrane"/>
    <property type="evidence" value="ECO:0007669"/>
    <property type="project" value="UniProtKB-SubCell"/>
</dbReference>
<feature type="transmembrane region" description="Helical" evidence="8">
    <location>
        <begin position="78"/>
        <end position="96"/>
    </location>
</feature>
<evidence type="ECO:0000256" key="4">
    <source>
        <dbReference type="ARBA" id="ARBA00022519"/>
    </source>
</evidence>
<name>A0A366DYG5_9HYPH</name>
<dbReference type="NCBIfam" id="NF008228">
    <property type="entry name" value="PRK10995.1"/>
    <property type="match status" value="1"/>
</dbReference>
<dbReference type="InterPro" id="IPR002771">
    <property type="entry name" value="Multi_antbiot-R_MarC"/>
</dbReference>
<evidence type="ECO:0000256" key="6">
    <source>
        <dbReference type="ARBA" id="ARBA00022989"/>
    </source>
</evidence>
<reference evidence="9 10" key="1">
    <citation type="submission" date="2018-06" db="EMBL/GenBank/DDBJ databases">
        <title>Genomic Encyclopedia of Type Strains, Phase IV (KMG-IV): sequencing the most valuable type-strain genomes for metagenomic binning, comparative biology and taxonomic classification.</title>
        <authorList>
            <person name="Goeker M."/>
        </authorList>
    </citation>
    <scope>NUCLEOTIDE SEQUENCE [LARGE SCALE GENOMIC DNA]</scope>
    <source>
        <strain evidence="9 10">DSM 25619</strain>
    </source>
</reference>
<feature type="transmembrane region" description="Helical" evidence="8">
    <location>
        <begin position="12"/>
        <end position="31"/>
    </location>
</feature>
<comment type="subcellular location">
    <subcellularLocation>
        <location evidence="1">Cell inner membrane</location>
        <topology evidence="1">Multi-pass membrane protein</topology>
    </subcellularLocation>
    <subcellularLocation>
        <location evidence="8">Cell membrane</location>
        <topology evidence="8">Multi-pass membrane protein</topology>
    </subcellularLocation>
</comment>
<keyword evidence="6 8" id="KW-1133">Transmembrane helix</keyword>
<organism evidence="9 10">
    <name type="scientific">Pseudochrobactrum asaccharolyticum</name>
    <dbReference type="NCBI Taxonomy" id="354351"/>
    <lineage>
        <taxon>Bacteria</taxon>
        <taxon>Pseudomonadati</taxon>
        <taxon>Pseudomonadota</taxon>
        <taxon>Alphaproteobacteria</taxon>
        <taxon>Hyphomicrobiales</taxon>
        <taxon>Brucellaceae</taxon>
        <taxon>Pseudochrobactrum</taxon>
    </lineage>
</organism>
<comment type="similarity">
    <text evidence="2 8">Belongs to the UPF0056 (MarC) family.</text>
</comment>
<feature type="transmembrane region" description="Helical" evidence="8">
    <location>
        <begin position="193"/>
        <end position="210"/>
    </location>
</feature>
<dbReference type="NCBIfam" id="TIGR00427">
    <property type="entry name" value="NAAT family transporter"/>
    <property type="match status" value="1"/>
</dbReference>
<evidence type="ECO:0000313" key="10">
    <source>
        <dbReference type="Proteomes" id="UP000252893"/>
    </source>
</evidence>
<dbReference type="PANTHER" id="PTHR33508:SF2">
    <property type="entry name" value="UPF0056 INNER MEMBRANE PROTEIN MARC"/>
    <property type="match status" value="1"/>
</dbReference>
<evidence type="ECO:0000313" key="9">
    <source>
        <dbReference type="EMBL" id="RBO94935.1"/>
    </source>
</evidence>
<proteinExistence type="inferred from homology"/>
<dbReference type="Proteomes" id="UP000252893">
    <property type="component" value="Unassembled WGS sequence"/>
</dbReference>
<dbReference type="OrthoDB" id="21094at2"/>
<keyword evidence="7 8" id="KW-0472">Membrane</keyword>
<evidence type="ECO:0000256" key="8">
    <source>
        <dbReference type="RuleBase" id="RU362048"/>
    </source>
</evidence>
<evidence type="ECO:0000256" key="1">
    <source>
        <dbReference type="ARBA" id="ARBA00004429"/>
    </source>
</evidence>
<dbReference type="PANTHER" id="PTHR33508">
    <property type="entry name" value="UPF0056 MEMBRANE PROTEIN YHCE"/>
    <property type="match status" value="1"/>
</dbReference>
<dbReference type="Pfam" id="PF01914">
    <property type="entry name" value="MarC"/>
    <property type="match status" value="1"/>
</dbReference>
<keyword evidence="5 8" id="KW-0812">Transmembrane</keyword>
<protein>
    <recommendedName>
        <fullName evidence="8">UPF0056 membrane protein</fullName>
    </recommendedName>
</protein>
<keyword evidence="4" id="KW-0997">Cell inner membrane</keyword>
<keyword evidence="10" id="KW-1185">Reference proteome</keyword>
<evidence type="ECO:0000256" key="3">
    <source>
        <dbReference type="ARBA" id="ARBA00022475"/>
    </source>
</evidence>
<gene>
    <name evidence="9" type="ORF">DFR47_104297</name>
</gene>
<feature type="transmembrane region" description="Helical" evidence="8">
    <location>
        <begin position="117"/>
        <end position="139"/>
    </location>
</feature>
<evidence type="ECO:0000256" key="5">
    <source>
        <dbReference type="ARBA" id="ARBA00022692"/>
    </source>
</evidence>
<dbReference type="AlphaFoldDB" id="A0A366DYG5"/>
<dbReference type="EMBL" id="QNRH01000004">
    <property type="protein sequence ID" value="RBO94935.1"/>
    <property type="molecule type" value="Genomic_DNA"/>
</dbReference>
<evidence type="ECO:0000256" key="7">
    <source>
        <dbReference type="ARBA" id="ARBA00023136"/>
    </source>
</evidence>
<keyword evidence="3" id="KW-1003">Cell membrane</keyword>
<feature type="transmembrane region" description="Helical" evidence="8">
    <location>
        <begin position="52"/>
        <end position="72"/>
    </location>
</feature>
<accession>A0A366DYG5</accession>
<feature type="transmembrane region" description="Helical" evidence="8">
    <location>
        <begin position="151"/>
        <end position="172"/>
    </location>
</feature>